<reference evidence="1 2" key="1">
    <citation type="journal article" date="2023" name="Genome Announc.">
        <title>Pan-Genome Analyses of the Genus Cohnella and Proposal of the Novel Species Cohnella silvisoli sp. nov., Isolated from Forest Soil.</title>
        <authorList>
            <person name="Wang C."/>
            <person name="Mao L."/>
            <person name="Bao G."/>
            <person name="Zhu H."/>
        </authorList>
    </citation>
    <scope>NUCLEOTIDE SEQUENCE [LARGE SCALE GENOMIC DNA]</scope>
    <source>
        <strain evidence="1 2">NL03-T5-1</strain>
    </source>
</reference>
<comment type="caution">
    <text evidence="1">The sequence shown here is derived from an EMBL/GenBank/DDBJ whole genome shotgun (WGS) entry which is preliminary data.</text>
</comment>
<sequence>MRLSDVLSKPPTLKFDQVEGFLGGKVLAAGKQRKVQEGKIALNYFCKHCTDVRTFCSSEEIYCIGVNKHLISIDCVLNCHCGTSVQVWFLVDCESDICERAPKIRILRRSEKLSSDVLSDNERYGDVSELLEKAQCAHRERLGAGAIVYLRKVFEKITVQTADATGIVYVKYEGGNPKNFSDLLKKVDERCSIIPREFSANGYRLFRELSNIVHGEYNEELALLKYESLHRLIIGILDNVKNNNELMAAIGSLGWNEGGYGDE</sequence>
<proteinExistence type="predicted"/>
<evidence type="ECO:0000313" key="1">
    <source>
        <dbReference type="EMBL" id="MEQ4481084.1"/>
    </source>
</evidence>
<accession>A0ABV1KLX0</accession>
<protein>
    <recommendedName>
        <fullName evidence="3">DUF4145 domain-containing protein</fullName>
    </recommendedName>
</protein>
<gene>
    <name evidence="1" type="ORF">QJS35_01610</name>
</gene>
<evidence type="ECO:0000313" key="2">
    <source>
        <dbReference type="Proteomes" id="UP001493487"/>
    </source>
</evidence>
<dbReference type="EMBL" id="JASKHM010000001">
    <property type="protein sequence ID" value="MEQ4481084.1"/>
    <property type="molecule type" value="Genomic_DNA"/>
</dbReference>
<keyword evidence="2" id="KW-1185">Reference proteome</keyword>
<dbReference type="RefSeq" id="WP_232182448.1">
    <property type="nucleotide sequence ID" value="NZ_JAIOAP010000001.1"/>
</dbReference>
<name>A0ABV1KLX0_9BACL</name>
<evidence type="ECO:0008006" key="3">
    <source>
        <dbReference type="Google" id="ProtNLM"/>
    </source>
</evidence>
<dbReference type="Proteomes" id="UP001493487">
    <property type="component" value="Unassembled WGS sequence"/>
</dbReference>
<organism evidence="1 2">
    <name type="scientific">Cohnella silvisoli</name>
    <dbReference type="NCBI Taxonomy" id="2873699"/>
    <lineage>
        <taxon>Bacteria</taxon>
        <taxon>Bacillati</taxon>
        <taxon>Bacillota</taxon>
        <taxon>Bacilli</taxon>
        <taxon>Bacillales</taxon>
        <taxon>Paenibacillaceae</taxon>
        <taxon>Cohnella</taxon>
    </lineage>
</organism>